<dbReference type="Pfam" id="PF00583">
    <property type="entry name" value="Acetyltransf_1"/>
    <property type="match status" value="1"/>
</dbReference>
<sequence length="175" mass="19706">MQAPENLDFYIETIKPDDVPAMIDMIRDTLDPFEEAGSVLAATYRRLNNFEQVYDGKHGIYFVVKDRSNHKLVGGAGFGPFAGLPPAEKIGEIRELVISPVYRGKGAGKAIIGQCVTHAKKAGYSRIYLETTPKMEHAQNLFRRFKFKPVTHKLEQHEEGETVPCYFMLEALDEA</sequence>
<dbReference type="CDD" id="cd04301">
    <property type="entry name" value="NAT_SF"/>
    <property type="match status" value="1"/>
</dbReference>
<dbReference type="OrthoDB" id="9805924at2"/>
<dbReference type="Gene3D" id="3.40.630.30">
    <property type="match status" value="1"/>
</dbReference>
<dbReference type="InterPro" id="IPR000182">
    <property type="entry name" value="GNAT_dom"/>
</dbReference>
<dbReference type="AlphaFoldDB" id="A0A1Y6CBC5"/>
<accession>A0A1Y6CBC5</accession>
<keyword evidence="1" id="KW-0808">Transferase</keyword>
<dbReference type="Proteomes" id="UP000192907">
    <property type="component" value="Unassembled WGS sequence"/>
</dbReference>
<dbReference type="PANTHER" id="PTHR13947:SF37">
    <property type="entry name" value="LD18367P"/>
    <property type="match status" value="1"/>
</dbReference>
<dbReference type="InterPro" id="IPR050769">
    <property type="entry name" value="NAT_camello-type"/>
</dbReference>
<evidence type="ECO:0000256" key="1">
    <source>
        <dbReference type="ARBA" id="ARBA00022679"/>
    </source>
</evidence>
<dbReference type="GO" id="GO:0008080">
    <property type="term" value="F:N-acetyltransferase activity"/>
    <property type="evidence" value="ECO:0007669"/>
    <property type="project" value="InterPro"/>
</dbReference>
<dbReference type="EMBL" id="FWZT01000017">
    <property type="protein sequence ID" value="SMF55294.1"/>
    <property type="molecule type" value="Genomic_DNA"/>
</dbReference>
<dbReference type="STRING" id="1513793.SAMN06296036_11798"/>
<evidence type="ECO:0000313" key="3">
    <source>
        <dbReference type="EMBL" id="SMF55294.1"/>
    </source>
</evidence>
<keyword evidence="4" id="KW-1185">Reference proteome</keyword>
<reference evidence="4" key="1">
    <citation type="submission" date="2017-04" db="EMBL/GenBank/DDBJ databases">
        <authorList>
            <person name="Varghese N."/>
            <person name="Submissions S."/>
        </authorList>
    </citation>
    <scope>NUCLEOTIDE SEQUENCE [LARGE SCALE GENOMIC DNA]</scope>
    <source>
        <strain evidence="4">RKEM611</strain>
    </source>
</reference>
<organism evidence="3 4">
    <name type="scientific">Pseudobacteriovorax antillogorgiicola</name>
    <dbReference type="NCBI Taxonomy" id="1513793"/>
    <lineage>
        <taxon>Bacteria</taxon>
        <taxon>Pseudomonadati</taxon>
        <taxon>Bdellovibrionota</taxon>
        <taxon>Oligoflexia</taxon>
        <taxon>Oligoflexales</taxon>
        <taxon>Pseudobacteriovoracaceae</taxon>
        <taxon>Pseudobacteriovorax</taxon>
    </lineage>
</organism>
<evidence type="ECO:0000259" key="2">
    <source>
        <dbReference type="PROSITE" id="PS51186"/>
    </source>
</evidence>
<gene>
    <name evidence="3" type="ORF">SAMN06296036_11798</name>
</gene>
<dbReference type="InterPro" id="IPR016181">
    <property type="entry name" value="Acyl_CoA_acyltransferase"/>
</dbReference>
<proteinExistence type="predicted"/>
<dbReference type="PANTHER" id="PTHR13947">
    <property type="entry name" value="GNAT FAMILY N-ACETYLTRANSFERASE"/>
    <property type="match status" value="1"/>
</dbReference>
<name>A0A1Y6CBC5_9BACT</name>
<dbReference type="PROSITE" id="PS51186">
    <property type="entry name" value="GNAT"/>
    <property type="match status" value="1"/>
</dbReference>
<feature type="domain" description="N-acetyltransferase" evidence="2">
    <location>
        <begin position="9"/>
        <end position="170"/>
    </location>
</feature>
<dbReference type="SUPFAM" id="SSF55729">
    <property type="entry name" value="Acyl-CoA N-acyltransferases (Nat)"/>
    <property type="match status" value="1"/>
</dbReference>
<evidence type="ECO:0000313" key="4">
    <source>
        <dbReference type="Proteomes" id="UP000192907"/>
    </source>
</evidence>
<protein>
    <submittedName>
        <fullName evidence="3">N-acetylglutamate synthase, GNAT family</fullName>
    </submittedName>
</protein>
<dbReference type="RefSeq" id="WP_132322032.1">
    <property type="nucleotide sequence ID" value="NZ_FWZT01000017.1"/>
</dbReference>